<dbReference type="CDD" id="cd06225">
    <property type="entry name" value="HAMP"/>
    <property type="match status" value="1"/>
</dbReference>
<protein>
    <recommendedName>
        <fullName evidence="3">histidine kinase</fullName>
        <ecNumber evidence="3">2.7.13.3</ecNumber>
    </recommendedName>
</protein>
<evidence type="ECO:0000256" key="4">
    <source>
        <dbReference type="ARBA" id="ARBA00022553"/>
    </source>
</evidence>
<dbReference type="Pfam" id="PF00672">
    <property type="entry name" value="HAMP"/>
    <property type="match status" value="1"/>
</dbReference>
<dbReference type="InterPro" id="IPR003661">
    <property type="entry name" value="HisK_dim/P_dom"/>
</dbReference>
<feature type="domain" description="Histidine kinase" evidence="12">
    <location>
        <begin position="167"/>
        <end position="386"/>
    </location>
</feature>
<dbReference type="CDD" id="cd00075">
    <property type="entry name" value="HATPase"/>
    <property type="match status" value="1"/>
</dbReference>
<comment type="subcellular location">
    <subcellularLocation>
        <location evidence="2">Cell membrane</location>
    </subcellularLocation>
</comment>
<feature type="transmembrane region" description="Helical" evidence="11">
    <location>
        <begin position="12"/>
        <end position="32"/>
    </location>
</feature>
<dbReference type="EC" id="2.7.13.3" evidence="3"/>
<dbReference type="Proteomes" id="UP000569914">
    <property type="component" value="Unassembled WGS sequence"/>
</dbReference>
<comment type="caution">
    <text evidence="14">The sequence shown here is derived from an EMBL/GenBank/DDBJ whole genome shotgun (WGS) entry which is preliminary data.</text>
</comment>
<feature type="compositionally biased region" description="Basic and acidic residues" evidence="10">
    <location>
        <begin position="412"/>
        <end position="421"/>
    </location>
</feature>
<organism evidence="14 15">
    <name type="scientific">Microlunatus parietis</name>
    <dbReference type="NCBI Taxonomy" id="682979"/>
    <lineage>
        <taxon>Bacteria</taxon>
        <taxon>Bacillati</taxon>
        <taxon>Actinomycetota</taxon>
        <taxon>Actinomycetes</taxon>
        <taxon>Propionibacteriales</taxon>
        <taxon>Propionibacteriaceae</taxon>
        <taxon>Microlunatus</taxon>
    </lineage>
</organism>
<keyword evidence="4" id="KW-0597">Phosphoprotein</keyword>
<dbReference type="PANTHER" id="PTHR45436">
    <property type="entry name" value="SENSOR HISTIDINE KINASE YKOH"/>
    <property type="match status" value="1"/>
</dbReference>
<dbReference type="PROSITE" id="PS50109">
    <property type="entry name" value="HIS_KIN"/>
    <property type="match status" value="1"/>
</dbReference>
<dbReference type="GO" id="GO:0005886">
    <property type="term" value="C:plasma membrane"/>
    <property type="evidence" value="ECO:0007669"/>
    <property type="project" value="UniProtKB-SubCell"/>
</dbReference>
<dbReference type="InterPro" id="IPR003660">
    <property type="entry name" value="HAMP_dom"/>
</dbReference>
<gene>
    <name evidence="14" type="ORF">BKA15_006533</name>
</gene>
<dbReference type="SMART" id="SM00387">
    <property type="entry name" value="HATPase_c"/>
    <property type="match status" value="1"/>
</dbReference>
<name>A0A7Y9IE89_9ACTN</name>
<evidence type="ECO:0000313" key="14">
    <source>
        <dbReference type="EMBL" id="NYE75204.1"/>
    </source>
</evidence>
<dbReference type="InterPro" id="IPR003594">
    <property type="entry name" value="HATPase_dom"/>
</dbReference>
<keyword evidence="11" id="KW-0472">Membrane</keyword>
<evidence type="ECO:0000313" key="15">
    <source>
        <dbReference type="Proteomes" id="UP000569914"/>
    </source>
</evidence>
<dbReference type="SUPFAM" id="SSF47384">
    <property type="entry name" value="Homodimeric domain of signal transducing histidine kinase"/>
    <property type="match status" value="1"/>
</dbReference>
<feature type="region of interest" description="Disordered" evidence="10">
    <location>
        <begin position="386"/>
        <end position="432"/>
    </location>
</feature>
<evidence type="ECO:0000259" key="12">
    <source>
        <dbReference type="PROSITE" id="PS50109"/>
    </source>
</evidence>
<dbReference type="InterPro" id="IPR050428">
    <property type="entry name" value="TCS_sensor_his_kinase"/>
</dbReference>
<dbReference type="InterPro" id="IPR036097">
    <property type="entry name" value="HisK_dim/P_sf"/>
</dbReference>
<dbReference type="Pfam" id="PF00512">
    <property type="entry name" value="HisKA"/>
    <property type="match status" value="1"/>
</dbReference>
<dbReference type="Gene3D" id="6.10.340.10">
    <property type="match status" value="1"/>
</dbReference>
<evidence type="ECO:0000256" key="1">
    <source>
        <dbReference type="ARBA" id="ARBA00000085"/>
    </source>
</evidence>
<accession>A0A7Y9IE89</accession>
<dbReference type="InterPro" id="IPR036890">
    <property type="entry name" value="HATPase_C_sf"/>
</dbReference>
<proteinExistence type="predicted"/>
<keyword evidence="15" id="KW-1185">Reference proteome</keyword>
<dbReference type="RefSeq" id="WP_179757748.1">
    <property type="nucleotide sequence ID" value="NZ_JACCBU010000001.1"/>
</dbReference>
<evidence type="ECO:0000256" key="11">
    <source>
        <dbReference type="SAM" id="Phobius"/>
    </source>
</evidence>
<evidence type="ECO:0000256" key="8">
    <source>
        <dbReference type="ARBA" id="ARBA00022989"/>
    </source>
</evidence>
<keyword evidence="7 14" id="KW-0418">Kinase</keyword>
<feature type="compositionally biased region" description="Low complexity" evidence="10">
    <location>
        <begin position="386"/>
        <end position="396"/>
    </location>
</feature>
<comment type="catalytic activity">
    <reaction evidence="1">
        <text>ATP + protein L-histidine = ADP + protein N-phospho-L-histidine.</text>
        <dbReference type="EC" id="2.7.13.3"/>
    </reaction>
</comment>
<evidence type="ECO:0000256" key="5">
    <source>
        <dbReference type="ARBA" id="ARBA00022679"/>
    </source>
</evidence>
<dbReference type="CDD" id="cd00082">
    <property type="entry name" value="HisKA"/>
    <property type="match status" value="1"/>
</dbReference>
<keyword evidence="5" id="KW-0808">Transferase</keyword>
<evidence type="ECO:0000256" key="10">
    <source>
        <dbReference type="SAM" id="MobiDB-lite"/>
    </source>
</evidence>
<evidence type="ECO:0000259" key="13">
    <source>
        <dbReference type="PROSITE" id="PS50885"/>
    </source>
</evidence>
<evidence type="ECO:0000256" key="9">
    <source>
        <dbReference type="ARBA" id="ARBA00023012"/>
    </source>
</evidence>
<sequence length="432" mass="45872">MGLRFRTRLTIMITGLVALTGLLLLGIEYVIITQLFRVSLAVAGQSAPTQVYPADPYETQSFQTTSRLAVESELANTVLGGLMPWSVLALIGCTALSAALSYLLAGRAVGRITEVTTMARDLSTRDLHRRLSLPGPRDEIKELGDTFDAMLDRLEAAFTAQQRFVANASHELRTPLTVSRTALEIPLAQGRVPATMEGSVRTALKAGRQSERLINALLALTRTDDVAIKVEPEDLSAIVDDAVFDLAEQAERAGVTMINRQPAGLVVEANQTMLGQAVSNLIDNAITHNADGGTVWIDAARVGDTVELKIENTGVLLAGHTVELLREPFYRGTETRLAAARGRAGRNVGLGLSIVNSIVARHGGTLELAARSGGGLIAVLKLPAGAGPAPQPKGSGLQAEPRHPGRVPLDQPGEHPADRRQIKAGAIDRAGQ</sequence>
<dbReference type="PANTHER" id="PTHR45436:SF5">
    <property type="entry name" value="SENSOR HISTIDINE KINASE TRCS"/>
    <property type="match status" value="1"/>
</dbReference>
<evidence type="ECO:0000256" key="3">
    <source>
        <dbReference type="ARBA" id="ARBA00012438"/>
    </source>
</evidence>
<dbReference type="Gene3D" id="1.10.287.130">
    <property type="match status" value="1"/>
</dbReference>
<feature type="transmembrane region" description="Helical" evidence="11">
    <location>
        <begin position="82"/>
        <end position="105"/>
    </location>
</feature>
<keyword evidence="6 11" id="KW-0812">Transmembrane</keyword>
<dbReference type="SUPFAM" id="SSF158472">
    <property type="entry name" value="HAMP domain-like"/>
    <property type="match status" value="1"/>
</dbReference>
<keyword evidence="8 11" id="KW-1133">Transmembrane helix</keyword>
<dbReference type="SUPFAM" id="SSF55874">
    <property type="entry name" value="ATPase domain of HSP90 chaperone/DNA topoisomerase II/histidine kinase"/>
    <property type="match status" value="1"/>
</dbReference>
<dbReference type="SMART" id="SM00304">
    <property type="entry name" value="HAMP"/>
    <property type="match status" value="1"/>
</dbReference>
<dbReference type="PROSITE" id="PS50885">
    <property type="entry name" value="HAMP"/>
    <property type="match status" value="1"/>
</dbReference>
<dbReference type="Gene3D" id="3.30.565.10">
    <property type="entry name" value="Histidine kinase-like ATPase, C-terminal domain"/>
    <property type="match status" value="1"/>
</dbReference>
<feature type="domain" description="HAMP" evidence="13">
    <location>
        <begin position="106"/>
        <end position="159"/>
    </location>
</feature>
<evidence type="ECO:0000256" key="2">
    <source>
        <dbReference type="ARBA" id="ARBA00004236"/>
    </source>
</evidence>
<reference evidence="14 15" key="1">
    <citation type="submission" date="2020-07" db="EMBL/GenBank/DDBJ databases">
        <title>Sequencing the genomes of 1000 actinobacteria strains.</title>
        <authorList>
            <person name="Klenk H.-P."/>
        </authorList>
    </citation>
    <scope>NUCLEOTIDE SEQUENCE [LARGE SCALE GENOMIC DNA]</scope>
    <source>
        <strain evidence="14 15">DSM 22083</strain>
    </source>
</reference>
<dbReference type="InterPro" id="IPR005467">
    <property type="entry name" value="His_kinase_dom"/>
</dbReference>
<dbReference type="EMBL" id="JACCBU010000001">
    <property type="protein sequence ID" value="NYE75204.1"/>
    <property type="molecule type" value="Genomic_DNA"/>
</dbReference>
<evidence type="ECO:0000256" key="6">
    <source>
        <dbReference type="ARBA" id="ARBA00022692"/>
    </source>
</evidence>
<evidence type="ECO:0000256" key="7">
    <source>
        <dbReference type="ARBA" id="ARBA00022777"/>
    </source>
</evidence>
<keyword evidence="9" id="KW-0902">Two-component regulatory system</keyword>
<dbReference type="SMART" id="SM00388">
    <property type="entry name" value="HisKA"/>
    <property type="match status" value="1"/>
</dbReference>
<dbReference type="GO" id="GO:0000155">
    <property type="term" value="F:phosphorelay sensor kinase activity"/>
    <property type="evidence" value="ECO:0007669"/>
    <property type="project" value="InterPro"/>
</dbReference>
<dbReference type="AlphaFoldDB" id="A0A7Y9IE89"/>
<dbReference type="Pfam" id="PF02518">
    <property type="entry name" value="HATPase_c"/>
    <property type="match status" value="1"/>
</dbReference>